<evidence type="ECO:0000259" key="1">
    <source>
        <dbReference type="Pfam" id="PF24764"/>
    </source>
</evidence>
<dbReference type="Proteomes" id="UP000596742">
    <property type="component" value="Unassembled WGS sequence"/>
</dbReference>
<keyword evidence="3" id="KW-1185">Reference proteome</keyword>
<protein>
    <recommendedName>
        <fullName evidence="1">Integrase core domain-containing protein</fullName>
    </recommendedName>
</protein>
<reference evidence="2" key="1">
    <citation type="submission" date="2018-11" db="EMBL/GenBank/DDBJ databases">
        <authorList>
            <person name="Alioto T."/>
            <person name="Alioto T."/>
        </authorList>
    </citation>
    <scope>NUCLEOTIDE SEQUENCE</scope>
</reference>
<dbReference type="EMBL" id="UYJE01001359">
    <property type="protein sequence ID" value="VDI01559.1"/>
    <property type="molecule type" value="Genomic_DNA"/>
</dbReference>
<dbReference type="GO" id="GO:0003676">
    <property type="term" value="F:nucleic acid binding"/>
    <property type="evidence" value="ECO:0007669"/>
    <property type="project" value="InterPro"/>
</dbReference>
<dbReference type="Pfam" id="PF24764">
    <property type="entry name" value="rva_4"/>
    <property type="match status" value="1"/>
</dbReference>
<accession>A0A8B6C9R3</accession>
<comment type="caution">
    <text evidence="2">The sequence shown here is derived from an EMBL/GenBank/DDBJ whole genome shotgun (WGS) entry which is preliminary data.</text>
</comment>
<feature type="domain" description="Integrase core" evidence="1">
    <location>
        <begin position="187"/>
        <end position="354"/>
    </location>
</feature>
<dbReference type="PANTHER" id="PTHR46791">
    <property type="entry name" value="EXPRESSED PROTEIN"/>
    <property type="match status" value="1"/>
</dbReference>
<gene>
    <name evidence="2" type="ORF">MGAL_10B023783</name>
</gene>
<organism evidence="2 3">
    <name type="scientific">Mytilus galloprovincialis</name>
    <name type="common">Mediterranean mussel</name>
    <dbReference type="NCBI Taxonomy" id="29158"/>
    <lineage>
        <taxon>Eukaryota</taxon>
        <taxon>Metazoa</taxon>
        <taxon>Spiralia</taxon>
        <taxon>Lophotrochozoa</taxon>
        <taxon>Mollusca</taxon>
        <taxon>Bivalvia</taxon>
        <taxon>Autobranchia</taxon>
        <taxon>Pteriomorphia</taxon>
        <taxon>Mytilida</taxon>
        <taxon>Mytiloidea</taxon>
        <taxon>Mytilidae</taxon>
        <taxon>Mytilinae</taxon>
        <taxon>Mytilus</taxon>
    </lineage>
</organism>
<dbReference type="Gene3D" id="3.30.420.10">
    <property type="entry name" value="Ribonuclease H-like superfamily/Ribonuclease H"/>
    <property type="match status" value="1"/>
</dbReference>
<dbReference type="OrthoDB" id="6070127at2759"/>
<name>A0A8B6C9R3_MYTGA</name>
<evidence type="ECO:0000313" key="3">
    <source>
        <dbReference type="Proteomes" id="UP000596742"/>
    </source>
</evidence>
<dbReference type="PANTHER" id="PTHR46791:SF5">
    <property type="entry name" value="CLR5 DOMAIN-CONTAINING PROTEIN-RELATED"/>
    <property type="match status" value="1"/>
</dbReference>
<dbReference type="InterPro" id="IPR036397">
    <property type="entry name" value="RNaseH_sf"/>
</dbReference>
<evidence type="ECO:0000313" key="2">
    <source>
        <dbReference type="EMBL" id="VDI01559.1"/>
    </source>
</evidence>
<proteinExistence type="predicted"/>
<dbReference type="AlphaFoldDB" id="A0A8B6C9R3"/>
<dbReference type="SUPFAM" id="SSF53098">
    <property type="entry name" value="Ribonuclease H-like"/>
    <property type="match status" value="1"/>
</dbReference>
<dbReference type="InterPro" id="IPR012337">
    <property type="entry name" value="RNaseH-like_sf"/>
</dbReference>
<sequence length="428" mass="48662">MAAMAVNTKMLNVLQKLNLQQAFPNFEREKITPDIVCRLSTHEMEILGVSSRADMMKLRTECVKYGTSPPNKINSECGPPKFDIPKSVLKKVLENGFKISDISKLLSVSESTIYRRMSQFGLSKMNFTQIDDSDLDLTLGQIIKEFPLCGETLLQQMLLLKGIRVQRWRLRECMHRLDTAGVQARRTGGIDGFSRLITFLKCTDNNTSRTVLDCFFSGVAKYGIPNKVRSDKGLENVSVANYMLIQKGPNSMVTGKSTHNQRIEDYGEMCMKVCERCVNLKVCLVTFTIYIYFMEDEGYLDPLKLTNLAALHFVFMDEINRKLQFWAEAWAGHRLRTVNSSPLSLWTSGQLQNAVGITEGEANLQDYGIEGYVDQNDVEEGERPIFGPLAHMISDQCRLDLTRQLSRSNTNFGIDYYLECLEVIERNN</sequence>
<dbReference type="InterPro" id="IPR058913">
    <property type="entry name" value="Integrase_dom_put"/>
</dbReference>